<keyword evidence="2" id="KW-1185">Reference proteome</keyword>
<organism evidence="1 2">
    <name type="scientific">Lientehia hominis</name>
    <dbReference type="NCBI Taxonomy" id="2897778"/>
    <lineage>
        <taxon>Bacteria</taxon>
        <taxon>Bacillati</taxon>
        <taxon>Bacillota</taxon>
        <taxon>Clostridia</taxon>
        <taxon>Lachnospirales</taxon>
        <taxon>Lachnospiraceae</taxon>
        <taxon>Lientehia</taxon>
    </lineage>
</organism>
<sequence length="185" mass="21655">MDTEKETGNLSAENEQAWEGCYQYKELVRPGKEFIVGPKVLDYETDYYENAVYVVSKEETRFYCESRADEDGFTDGFLKYADDFDETVLDEELAETLNYCFLKFRETEFNKLEADFKGSEEAWSLFSDPDLKFDMEDFIGNKVRLYPSGSELCRLLECWIVAGEGKIYVVKRTDVTMWERYGADK</sequence>
<evidence type="ECO:0000313" key="2">
    <source>
        <dbReference type="Proteomes" id="UP001299265"/>
    </source>
</evidence>
<evidence type="ECO:0000313" key="1">
    <source>
        <dbReference type="EMBL" id="MCD2491886.1"/>
    </source>
</evidence>
<accession>A0AAP2RHI6</accession>
<proteinExistence type="predicted"/>
<dbReference type="AlphaFoldDB" id="A0AAP2RHI6"/>
<dbReference type="RefSeq" id="WP_231061790.1">
    <property type="nucleotide sequence ID" value="NZ_JAJNOR010000001.1"/>
</dbReference>
<dbReference type="EMBL" id="JAJNOR010000001">
    <property type="protein sequence ID" value="MCD2491886.1"/>
    <property type="molecule type" value="Genomic_DNA"/>
</dbReference>
<protein>
    <submittedName>
        <fullName evidence="1">Uncharacterized protein</fullName>
    </submittedName>
</protein>
<comment type="caution">
    <text evidence="1">The sequence shown here is derived from an EMBL/GenBank/DDBJ whole genome shotgun (WGS) entry which is preliminary data.</text>
</comment>
<reference evidence="1 2" key="1">
    <citation type="submission" date="2021-11" db="EMBL/GenBank/DDBJ databases">
        <title>Lacrimispora sp. nov. NSJ-141 isolated from human feces.</title>
        <authorList>
            <person name="Abdugheni R."/>
        </authorList>
    </citation>
    <scope>NUCLEOTIDE SEQUENCE [LARGE SCALE GENOMIC DNA]</scope>
    <source>
        <strain evidence="1 2">NSJ-141</strain>
    </source>
</reference>
<dbReference type="Proteomes" id="UP001299265">
    <property type="component" value="Unassembled WGS sequence"/>
</dbReference>
<name>A0AAP2RHI6_9FIRM</name>
<gene>
    <name evidence="1" type="ORF">LQE92_04500</name>
</gene>